<accession>A0A1H8C1V6</accession>
<feature type="region of interest" description="Disordered" evidence="1">
    <location>
        <begin position="1"/>
        <end position="54"/>
    </location>
</feature>
<protein>
    <submittedName>
        <fullName evidence="2">Uncharacterized protein</fullName>
    </submittedName>
</protein>
<feature type="compositionally biased region" description="Basic and acidic residues" evidence="1">
    <location>
        <begin position="1"/>
        <end position="45"/>
    </location>
</feature>
<evidence type="ECO:0000313" key="2">
    <source>
        <dbReference type="EMBL" id="SEM88972.1"/>
    </source>
</evidence>
<keyword evidence="3" id="KW-1185">Reference proteome</keyword>
<name>A0A1H8C1V6_9BACI</name>
<dbReference type="AlphaFoldDB" id="A0A1H8C1V6"/>
<evidence type="ECO:0000256" key="1">
    <source>
        <dbReference type="SAM" id="MobiDB-lite"/>
    </source>
</evidence>
<dbReference type="Proteomes" id="UP000198553">
    <property type="component" value="Unassembled WGS sequence"/>
</dbReference>
<sequence length="54" mass="6374">MVNEDHKRFQQEQRDLKHQYIGDDNNHRTKQSMDPKYNTGRDTDKSPGATGRDI</sequence>
<dbReference type="EMBL" id="FOBW01000006">
    <property type="protein sequence ID" value="SEM88972.1"/>
    <property type="molecule type" value="Genomic_DNA"/>
</dbReference>
<dbReference type="RefSeq" id="WP_170843844.1">
    <property type="nucleotide sequence ID" value="NZ_FOBW01000006.1"/>
</dbReference>
<gene>
    <name evidence="2" type="ORF">SAMN05192533_106256</name>
</gene>
<organism evidence="2 3">
    <name type="scientific">Mesobacillus persicus</name>
    <dbReference type="NCBI Taxonomy" id="930146"/>
    <lineage>
        <taxon>Bacteria</taxon>
        <taxon>Bacillati</taxon>
        <taxon>Bacillota</taxon>
        <taxon>Bacilli</taxon>
        <taxon>Bacillales</taxon>
        <taxon>Bacillaceae</taxon>
        <taxon>Mesobacillus</taxon>
    </lineage>
</organism>
<proteinExistence type="predicted"/>
<dbReference type="STRING" id="930146.SAMN05192533_106256"/>
<evidence type="ECO:0000313" key="3">
    <source>
        <dbReference type="Proteomes" id="UP000198553"/>
    </source>
</evidence>
<reference evidence="3" key="1">
    <citation type="submission" date="2016-10" db="EMBL/GenBank/DDBJ databases">
        <authorList>
            <person name="Varghese N."/>
            <person name="Submissions S."/>
        </authorList>
    </citation>
    <scope>NUCLEOTIDE SEQUENCE [LARGE SCALE GENOMIC DNA]</scope>
    <source>
        <strain evidence="3">B48,IBRC-M 10115,DSM 25386,CECT 8001</strain>
    </source>
</reference>